<gene>
    <name evidence="1" type="ORF">HKI87_05g37740</name>
</gene>
<organism evidence="1 2">
    <name type="scientific">Chloropicon roscoffensis</name>
    <dbReference type="NCBI Taxonomy" id="1461544"/>
    <lineage>
        <taxon>Eukaryota</taxon>
        <taxon>Viridiplantae</taxon>
        <taxon>Chlorophyta</taxon>
        <taxon>Chloropicophyceae</taxon>
        <taxon>Chloropicales</taxon>
        <taxon>Chloropicaceae</taxon>
        <taxon>Chloropicon</taxon>
    </lineage>
</organism>
<evidence type="ECO:0000313" key="1">
    <source>
        <dbReference type="EMBL" id="WZN62238.1"/>
    </source>
</evidence>
<dbReference type="AlphaFoldDB" id="A0AAX4P7Z4"/>
<keyword evidence="2" id="KW-1185">Reference proteome</keyword>
<sequence length="83" mass="9025">MTIVRSTHASARKGSEVRDFGVLMGCETSSLGAQCASSEYDIEIARTARGLYSDRQVDRLLGMAYSLNTRVARVEGRRLGQAA</sequence>
<proteinExistence type="predicted"/>
<protein>
    <submittedName>
        <fullName evidence="1">Uncharacterized protein</fullName>
    </submittedName>
</protein>
<dbReference type="EMBL" id="CP151505">
    <property type="protein sequence ID" value="WZN62238.1"/>
    <property type="molecule type" value="Genomic_DNA"/>
</dbReference>
<evidence type="ECO:0000313" key="2">
    <source>
        <dbReference type="Proteomes" id="UP001472866"/>
    </source>
</evidence>
<reference evidence="1 2" key="1">
    <citation type="submission" date="2024-03" db="EMBL/GenBank/DDBJ databases">
        <title>Complete genome sequence of the green alga Chloropicon roscoffensis RCC1871.</title>
        <authorList>
            <person name="Lemieux C."/>
            <person name="Pombert J.-F."/>
            <person name="Otis C."/>
            <person name="Turmel M."/>
        </authorList>
    </citation>
    <scope>NUCLEOTIDE SEQUENCE [LARGE SCALE GENOMIC DNA]</scope>
    <source>
        <strain evidence="1 2">RCC1871</strain>
    </source>
</reference>
<accession>A0AAX4P7Z4</accession>
<dbReference type="Proteomes" id="UP001472866">
    <property type="component" value="Chromosome 05"/>
</dbReference>
<name>A0AAX4P7Z4_9CHLO</name>